<evidence type="ECO:0000313" key="3">
    <source>
        <dbReference type="Proteomes" id="UP000230607"/>
    </source>
</evidence>
<protein>
    <submittedName>
        <fullName evidence="2">Uncharacterized protein</fullName>
    </submittedName>
</protein>
<name>A0A2H1FDB4_9ARCH</name>
<keyword evidence="1" id="KW-0472">Membrane</keyword>
<proteinExistence type="predicted"/>
<evidence type="ECO:0000313" key="2">
    <source>
        <dbReference type="EMBL" id="SMH70754.1"/>
    </source>
</evidence>
<accession>A0A2H1FDB4</accession>
<gene>
    <name evidence="2" type="ORF">NCS_10561</name>
</gene>
<dbReference type="AlphaFoldDB" id="A0A2H1FDB4"/>
<reference evidence="3" key="1">
    <citation type="submission" date="2017-03" db="EMBL/GenBank/DDBJ databases">
        <authorList>
            <person name="Herbold C."/>
        </authorList>
    </citation>
    <scope>NUCLEOTIDE SEQUENCE [LARGE SCALE GENOMIC DNA]</scope>
</reference>
<organism evidence="2 3">
    <name type="scientific">Candidatus Nitrosotalea okcheonensis</name>
    <dbReference type="NCBI Taxonomy" id="1903276"/>
    <lineage>
        <taxon>Archaea</taxon>
        <taxon>Nitrososphaerota</taxon>
        <taxon>Nitrososphaeria</taxon>
        <taxon>Nitrosotaleales</taxon>
        <taxon>Nitrosotaleaceae</taxon>
        <taxon>Nitrosotalea</taxon>
    </lineage>
</organism>
<feature type="transmembrane region" description="Helical" evidence="1">
    <location>
        <begin position="20"/>
        <end position="39"/>
    </location>
</feature>
<keyword evidence="3" id="KW-1185">Reference proteome</keyword>
<evidence type="ECO:0000256" key="1">
    <source>
        <dbReference type="SAM" id="Phobius"/>
    </source>
</evidence>
<keyword evidence="1" id="KW-0812">Transmembrane</keyword>
<keyword evidence="1" id="KW-1133">Transmembrane helix</keyword>
<sequence>MFMILLGHYGYVYIVGHLESLQIMMNTYHIIILIVRKIWTMMTGVTGRMDDMIIDMMV</sequence>
<dbReference type="EMBL" id="LT841358">
    <property type="protein sequence ID" value="SMH70754.1"/>
    <property type="molecule type" value="Genomic_DNA"/>
</dbReference>
<dbReference type="Proteomes" id="UP000230607">
    <property type="component" value="Chromosome 1"/>
</dbReference>